<dbReference type="AlphaFoldDB" id="A0AAD9TVB8"/>
<reference evidence="1" key="1">
    <citation type="journal article" date="2023" name="Plant J.">
        <title>Genome sequences and population genomics provide insights into the demographic history, inbreeding, and mutation load of two 'living fossil' tree species of Dipteronia.</title>
        <authorList>
            <person name="Feng Y."/>
            <person name="Comes H.P."/>
            <person name="Chen J."/>
            <person name="Zhu S."/>
            <person name="Lu R."/>
            <person name="Zhang X."/>
            <person name="Li P."/>
            <person name="Qiu J."/>
            <person name="Olsen K.M."/>
            <person name="Qiu Y."/>
        </authorList>
    </citation>
    <scope>NUCLEOTIDE SEQUENCE</scope>
    <source>
        <strain evidence="1">KIB01</strain>
    </source>
</reference>
<sequence length="97" mass="10712">MCWLVEGTAAGSICSMVEETVAAGSMWWVVGGDHCCWIDVVDGRGDRYGWIDVIAYGGEPLRLDRCGGWWRVNPDKTAERSDQTVVYVASLVSLVRD</sequence>
<name>A0AAD9TVB8_9ROSI</name>
<keyword evidence="2" id="KW-1185">Reference proteome</keyword>
<gene>
    <name evidence="1" type="ORF">Ddye_024399</name>
</gene>
<comment type="caution">
    <text evidence="1">The sequence shown here is derived from an EMBL/GenBank/DDBJ whole genome shotgun (WGS) entry which is preliminary data.</text>
</comment>
<organism evidence="1 2">
    <name type="scientific">Dipteronia dyeriana</name>
    <dbReference type="NCBI Taxonomy" id="168575"/>
    <lineage>
        <taxon>Eukaryota</taxon>
        <taxon>Viridiplantae</taxon>
        <taxon>Streptophyta</taxon>
        <taxon>Embryophyta</taxon>
        <taxon>Tracheophyta</taxon>
        <taxon>Spermatophyta</taxon>
        <taxon>Magnoliopsida</taxon>
        <taxon>eudicotyledons</taxon>
        <taxon>Gunneridae</taxon>
        <taxon>Pentapetalae</taxon>
        <taxon>rosids</taxon>
        <taxon>malvids</taxon>
        <taxon>Sapindales</taxon>
        <taxon>Sapindaceae</taxon>
        <taxon>Hippocastanoideae</taxon>
        <taxon>Acereae</taxon>
        <taxon>Dipteronia</taxon>
    </lineage>
</organism>
<accession>A0AAD9TVB8</accession>
<evidence type="ECO:0000313" key="2">
    <source>
        <dbReference type="Proteomes" id="UP001280121"/>
    </source>
</evidence>
<dbReference type="EMBL" id="JANJYI010000007">
    <property type="protein sequence ID" value="KAK2642636.1"/>
    <property type="molecule type" value="Genomic_DNA"/>
</dbReference>
<evidence type="ECO:0000313" key="1">
    <source>
        <dbReference type="EMBL" id="KAK2642636.1"/>
    </source>
</evidence>
<proteinExistence type="predicted"/>
<protein>
    <submittedName>
        <fullName evidence="1">Uncharacterized protein</fullName>
    </submittedName>
</protein>
<dbReference type="Proteomes" id="UP001280121">
    <property type="component" value="Unassembled WGS sequence"/>
</dbReference>